<dbReference type="Pfam" id="PF10589">
    <property type="entry name" value="NADH_4Fe-4S"/>
    <property type="match status" value="1"/>
</dbReference>
<dbReference type="InterPro" id="IPR019575">
    <property type="entry name" value="Nuop51_4Fe4S-bd"/>
</dbReference>
<dbReference type="InterPro" id="IPR011538">
    <property type="entry name" value="Nuo51_FMN-bd"/>
</dbReference>
<dbReference type="Proteomes" id="UP001500301">
    <property type="component" value="Unassembled WGS sequence"/>
</dbReference>
<comment type="caution">
    <text evidence="2">The sequence shown here is derived from an EMBL/GenBank/DDBJ whole genome shotgun (WGS) entry which is preliminary data.</text>
</comment>
<evidence type="ECO:0000313" key="3">
    <source>
        <dbReference type="Proteomes" id="UP001500301"/>
    </source>
</evidence>
<dbReference type="EMBL" id="BAABBB010000019">
    <property type="protein sequence ID" value="GAA3544994.1"/>
    <property type="molecule type" value="Genomic_DNA"/>
</dbReference>
<dbReference type="SMART" id="SM00928">
    <property type="entry name" value="NADH_4Fe-4S"/>
    <property type="match status" value="1"/>
</dbReference>
<gene>
    <name evidence="2" type="ORF">GCM10022263_35160</name>
</gene>
<dbReference type="PANTHER" id="PTHR11780:SF10">
    <property type="entry name" value="NADH DEHYDROGENASE [UBIQUINONE] FLAVOPROTEIN 1, MITOCHONDRIAL"/>
    <property type="match status" value="1"/>
</dbReference>
<dbReference type="Pfam" id="PF01512">
    <property type="entry name" value="Complex1_51K"/>
    <property type="match status" value="1"/>
</dbReference>
<dbReference type="PANTHER" id="PTHR11780">
    <property type="entry name" value="NADH-UBIQUINONE OXIDOREDUCTASE FLAVOPROTEIN 1 NDUFV1"/>
    <property type="match status" value="1"/>
</dbReference>
<evidence type="ECO:0000313" key="2">
    <source>
        <dbReference type="EMBL" id="GAA3544994.1"/>
    </source>
</evidence>
<organism evidence="2 3">
    <name type="scientific">Nocardioides daeguensis</name>
    <dbReference type="NCBI Taxonomy" id="908359"/>
    <lineage>
        <taxon>Bacteria</taxon>
        <taxon>Bacillati</taxon>
        <taxon>Actinomycetota</taxon>
        <taxon>Actinomycetes</taxon>
        <taxon>Propionibacteriales</taxon>
        <taxon>Nocardioidaceae</taxon>
        <taxon>Nocardioides</taxon>
    </lineage>
</organism>
<accession>A0ABP6W5L6</accession>
<evidence type="ECO:0000259" key="1">
    <source>
        <dbReference type="SMART" id="SM00928"/>
    </source>
</evidence>
<reference evidence="3" key="1">
    <citation type="journal article" date="2019" name="Int. J. Syst. Evol. Microbiol.">
        <title>The Global Catalogue of Microorganisms (GCM) 10K type strain sequencing project: providing services to taxonomists for standard genome sequencing and annotation.</title>
        <authorList>
            <consortium name="The Broad Institute Genomics Platform"/>
            <consortium name="The Broad Institute Genome Sequencing Center for Infectious Disease"/>
            <person name="Wu L."/>
            <person name="Ma J."/>
        </authorList>
    </citation>
    <scope>NUCLEOTIDE SEQUENCE [LARGE SCALE GENOMIC DNA]</scope>
    <source>
        <strain evidence="3">JCM 17460</strain>
    </source>
</reference>
<sequence length="416" mass="42782">MSRSPIQVTEDLRIVPGPGLLQHAADPLDLRRHRARYGAPPTLPLPVLHSAVETAQVRGRGGAGFPFARKLRTTADHVRAGRKAVVVVNASEGEPASAKDAALAEVAPHLVLDGAAATAASLGARDVHVVLPADRPRARASLAAAVAERDDPRLHWHVHVAEARFVAGQARAVVELLAGRPGLPVTAWEPEAVRGHRGRPTLLSNAETWAHVGLLCLEGLGPTLERGTRAEPGTTLLTVHAPGQRVAVHEVEHGSALAELLPAPAYGGPVLVGGFHGTWASWDTVATMPVSATDLRARGVALGAGVLIAPGPDACALALTARIVAHLAAQSAGRCGPCRNGLPALASSVRALALGTPDAADEASRIGSLVTGRGACAHPDGTARLVASLIRTLPGEIEAHARGRCVAGRPSQRAAS</sequence>
<feature type="domain" description="NADH-ubiquinone oxidoreductase 51kDa subunit iron-sulphur binding" evidence="1">
    <location>
        <begin position="317"/>
        <end position="362"/>
    </location>
</feature>
<protein>
    <submittedName>
        <fullName evidence="2">NADH-quinone oxidoreductase subunit NuoF family protein</fullName>
    </submittedName>
</protein>
<proteinExistence type="predicted"/>
<dbReference type="InterPro" id="IPR050837">
    <property type="entry name" value="ComplexI_51kDa_subunit"/>
</dbReference>
<dbReference type="RefSeq" id="WP_218234447.1">
    <property type="nucleotide sequence ID" value="NZ_BAABBB010000019.1"/>
</dbReference>
<name>A0ABP6W5L6_9ACTN</name>
<keyword evidence="3" id="KW-1185">Reference proteome</keyword>